<name>K0SE11_THAOC</name>
<feature type="region of interest" description="Disordered" evidence="1">
    <location>
        <begin position="232"/>
        <end position="293"/>
    </location>
</feature>
<dbReference type="CDD" id="cd00130">
    <property type="entry name" value="PAS"/>
    <property type="match status" value="1"/>
</dbReference>
<feature type="compositionally biased region" description="Polar residues" evidence="1">
    <location>
        <begin position="731"/>
        <end position="741"/>
    </location>
</feature>
<dbReference type="CDD" id="cd14686">
    <property type="entry name" value="bZIP"/>
    <property type="match status" value="1"/>
</dbReference>
<dbReference type="Proteomes" id="UP000266841">
    <property type="component" value="Unassembled WGS sequence"/>
</dbReference>
<feature type="compositionally biased region" description="Polar residues" evidence="1">
    <location>
        <begin position="527"/>
        <end position="544"/>
    </location>
</feature>
<dbReference type="InterPro" id="IPR035965">
    <property type="entry name" value="PAS-like_dom_sf"/>
</dbReference>
<dbReference type="InterPro" id="IPR000014">
    <property type="entry name" value="PAS"/>
</dbReference>
<reference evidence="3 4" key="1">
    <citation type="journal article" date="2012" name="Genome Biol.">
        <title>Genome and low-iron response of an oceanic diatom adapted to chronic iron limitation.</title>
        <authorList>
            <person name="Lommer M."/>
            <person name="Specht M."/>
            <person name="Roy A.S."/>
            <person name="Kraemer L."/>
            <person name="Andreson R."/>
            <person name="Gutowska M.A."/>
            <person name="Wolf J."/>
            <person name="Bergner S.V."/>
            <person name="Schilhabel M.B."/>
            <person name="Klostermeier U.C."/>
            <person name="Beiko R.G."/>
            <person name="Rosenstiel P."/>
            <person name="Hippler M."/>
            <person name="Laroche J."/>
        </authorList>
    </citation>
    <scope>NUCLEOTIDE SEQUENCE [LARGE SCALE GENOMIC DNA]</scope>
    <source>
        <strain evidence="3 4">CCMP1005</strain>
    </source>
</reference>
<feature type="compositionally biased region" description="Low complexity" evidence="1">
    <location>
        <begin position="242"/>
        <end position="257"/>
    </location>
</feature>
<feature type="domain" description="PAS" evidence="2">
    <location>
        <begin position="380"/>
        <end position="450"/>
    </location>
</feature>
<dbReference type="Gene3D" id="3.30.450.20">
    <property type="entry name" value="PAS domain"/>
    <property type="match status" value="1"/>
</dbReference>
<dbReference type="PROSITE" id="PS00036">
    <property type="entry name" value="BZIP_BASIC"/>
    <property type="match status" value="1"/>
</dbReference>
<organism evidence="3 4">
    <name type="scientific">Thalassiosira oceanica</name>
    <name type="common">Marine diatom</name>
    <dbReference type="NCBI Taxonomy" id="159749"/>
    <lineage>
        <taxon>Eukaryota</taxon>
        <taxon>Sar</taxon>
        <taxon>Stramenopiles</taxon>
        <taxon>Ochrophyta</taxon>
        <taxon>Bacillariophyta</taxon>
        <taxon>Coscinodiscophyceae</taxon>
        <taxon>Thalassiosirophycidae</taxon>
        <taxon>Thalassiosirales</taxon>
        <taxon>Thalassiosiraceae</taxon>
        <taxon>Thalassiosira</taxon>
    </lineage>
</organism>
<accession>K0SE11</accession>
<feature type="region of interest" description="Disordered" evidence="1">
    <location>
        <begin position="791"/>
        <end position="869"/>
    </location>
</feature>
<feature type="compositionally biased region" description="Low complexity" evidence="1">
    <location>
        <begin position="513"/>
        <end position="526"/>
    </location>
</feature>
<dbReference type="eggNOG" id="ENOG502T7D9">
    <property type="taxonomic scope" value="Eukaryota"/>
</dbReference>
<feature type="compositionally biased region" description="Low complexity" evidence="1">
    <location>
        <begin position="26"/>
        <end position="50"/>
    </location>
</feature>
<evidence type="ECO:0000256" key="1">
    <source>
        <dbReference type="SAM" id="MobiDB-lite"/>
    </source>
</evidence>
<keyword evidence="4" id="KW-1185">Reference proteome</keyword>
<dbReference type="AlphaFoldDB" id="K0SE11"/>
<feature type="compositionally biased region" description="Polar residues" evidence="1">
    <location>
        <begin position="265"/>
        <end position="288"/>
    </location>
</feature>
<evidence type="ECO:0000313" key="4">
    <source>
        <dbReference type="Proteomes" id="UP000266841"/>
    </source>
</evidence>
<dbReference type="Pfam" id="PF00989">
    <property type="entry name" value="PAS"/>
    <property type="match status" value="1"/>
</dbReference>
<dbReference type="GO" id="GO:0003700">
    <property type="term" value="F:DNA-binding transcription factor activity"/>
    <property type="evidence" value="ECO:0007669"/>
    <property type="project" value="InterPro"/>
</dbReference>
<dbReference type="PROSITE" id="PS50112">
    <property type="entry name" value="PAS"/>
    <property type="match status" value="1"/>
</dbReference>
<dbReference type="SUPFAM" id="SSF55785">
    <property type="entry name" value="PYP-like sensor domain (PAS domain)"/>
    <property type="match status" value="1"/>
</dbReference>
<gene>
    <name evidence="3" type="ORF">THAOC_20638</name>
</gene>
<evidence type="ECO:0000313" key="3">
    <source>
        <dbReference type="EMBL" id="EJK59171.1"/>
    </source>
</evidence>
<feature type="compositionally biased region" description="Basic and acidic residues" evidence="1">
    <location>
        <begin position="798"/>
        <end position="822"/>
    </location>
</feature>
<feature type="compositionally biased region" description="Basic and acidic residues" evidence="1">
    <location>
        <begin position="581"/>
        <end position="593"/>
    </location>
</feature>
<dbReference type="SMART" id="SM00091">
    <property type="entry name" value="PAS"/>
    <property type="match status" value="1"/>
</dbReference>
<feature type="region of interest" description="Disordered" evidence="1">
    <location>
        <begin position="26"/>
        <end position="66"/>
    </location>
</feature>
<feature type="region of interest" description="Disordered" evidence="1">
    <location>
        <begin position="457"/>
        <end position="692"/>
    </location>
</feature>
<dbReference type="EMBL" id="AGNL01023450">
    <property type="protein sequence ID" value="EJK59171.1"/>
    <property type="molecule type" value="Genomic_DNA"/>
</dbReference>
<dbReference type="InterPro" id="IPR004827">
    <property type="entry name" value="bZIP"/>
</dbReference>
<dbReference type="OrthoDB" id="49155at2759"/>
<evidence type="ECO:0000259" key="2">
    <source>
        <dbReference type="PROSITE" id="PS50112"/>
    </source>
</evidence>
<comment type="caution">
    <text evidence="3">The sequence shown here is derived from an EMBL/GenBank/DDBJ whole genome shotgun (WGS) entry which is preliminary data.</text>
</comment>
<dbReference type="InterPro" id="IPR013767">
    <property type="entry name" value="PAS_fold"/>
</dbReference>
<feature type="compositionally biased region" description="Polar residues" evidence="1">
    <location>
        <begin position="651"/>
        <end position="676"/>
    </location>
</feature>
<proteinExistence type="predicted"/>
<feature type="region of interest" description="Disordered" evidence="1">
    <location>
        <begin position="711"/>
        <end position="763"/>
    </location>
</feature>
<protein>
    <recommendedName>
        <fullName evidence="2">PAS domain-containing protein</fullName>
    </recommendedName>
</protein>
<sequence length="869" mass="92160">MNPDEQQRQAAIRQMLADQAAAAQAQAQAQAVAQSQATPTPTQMQPMAAAQPPPPQGTVPAAATASAAHHQVAASTGISQNDLANYLSRATMVSYQATSAPSQVPLRGLADYPPSATNSVTSGLPPQILTGLTSVPSTAASATTGALPIDPAALQQQQSLVQSAQLLAGVNPGLAAAAMAQALAMNGTAPPAAQVQAPPQQVNNQSVGLSPAVHQAVATQLHQHWHNATNAAAQGSPTLSYPAAPSANNSQLAQNSNKVKRESGPSLQSTQLGHVPTASSSLGRNQGQLMAGQPPAIGHVPIQAMQKWSLEGLDHVSESHVKELQAANQTVPQAVALLLADARRKADKREAKRLANRRSAATSRNRKKMLIEEMTRDNARLRRHALILSYLPDPVVSISLEGDITFCNMQLERVLKHPIEDLIGANIEDIMVPSSRKIVRRLIRDLVIAEQRALGNGEEGGDLVTDNSKARAPNEVSEENLTSSEPTTRPPMVEVSVKSSKNKPPNDSGEDASSSSNPSGKSKTSSLTQQESSVTGDPSSNDDQPPSKKARISGESPDRMKANQNLNKNVEECELNMTNKGAKELKSSHKDDVMGASVTANNADAKLSSLMKPTDNAADVPTDNTESSNLKEKDSSSAESSRIKDKKRNAAPSSEDSGYRQSNESPEESSFGSSCISDAPDKRHRPLAPSITVRLVRDDLTTIWCEITSSIRTRPPNDEDEKANIFAPVATSVTASGNSGKPSKPSANHEGSESVGSSEGTEIEEKEVLLCFRPIREGDVVSSEFRFVKKHAASSSDDQLKTDSKDGSAKDSHDHDGAEPEPAKVPFKKRRKFGAETELSQTRLGVEEESQQGEQSAAESMINLRQSSS</sequence>